<evidence type="ECO:0000313" key="2">
    <source>
        <dbReference type="Proteomes" id="UP000005408"/>
    </source>
</evidence>
<reference evidence="1" key="1">
    <citation type="submission" date="2022-08" db="UniProtKB">
        <authorList>
            <consortium name="EnsemblMetazoa"/>
        </authorList>
    </citation>
    <scope>IDENTIFICATION</scope>
    <source>
        <strain evidence="1">05x7-T-G4-1.051#20</strain>
    </source>
</reference>
<protein>
    <recommendedName>
        <fullName evidence="3">B box-type domain-containing protein</fullName>
    </recommendedName>
</protein>
<organism evidence="1 2">
    <name type="scientific">Magallana gigas</name>
    <name type="common">Pacific oyster</name>
    <name type="synonym">Crassostrea gigas</name>
    <dbReference type="NCBI Taxonomy" id="29159"/>
    <lineage>
        <taxon>Eukaryota</taxon>
        <taxon>Metazoa</taxon>
        <taxon>Spiralia</taxon>
        <taxon>Lophotrochozoa</taxon>
        <taxon>Mollusca</taxon>
        <taxon>Bivalvia</taxon>
        <taxon>Autobranchia</taxon>
        <taxon>Pteriomorphia</taxon>
        <taxon>Ostreida</taxon>
        <taxon>Ostreoidea</taxon>
        <taxon>Ostreidae</taxon>
        <taxon>Magallana</taxon>
    </lineage>
</organism>
<accession>A0A8W8LNR4</accession>
<sequence length="137" mass="15433">MAISSTRAQDAIGCLLCDMPSQQFCNNCQINLCVDCISIHVDTSKSVSHDIVHLKNKTTRLKYHKALKVTSECAKTDSETEKLRDIWHQEVDAIFNKVGSVAQFFKDYKLAALTTEQSKIKKLVQDSIHTVRKTNSC</sequence>
<name>A0A8W8LNR4_MAGGI</name>
<evidence type="ECO:0008006" key="3">
    <source>
        <dbReference type="Google" id="ProtNLM"/>
    </source>
</evidence>
<dbReference type="Proteomes" id="UP000005408">
    <property type="component" value="Unassembled WGS sequence"/>
</dbReference>
<evidence type="ECO:0000313" key="1">
    <source>
        <dbReference type="EnsemblMetazoa" id="G28891.1:cds"/>
    </source>
</evidence>
<dbReference type="EnsemblMetazoa" id="G28891.1">
    <property type="protein sequence ID" value="G28891.1:cds"/>
    <property type="gene ID" value="G28891"/>
</dbReference>
<keyword evidence="2" id="KW-1185">Reference proteome</keyword>
<dbReference type="AlphaFoldDB" id="A0A8W8LNR4"/>
<proteinExistence type="predicted"/>